<protein>
    <submittedName>
        <fullName evidence="8">Sigma-70, region 4 type 2</fullName>
    </submittedName>
</protein>
<dbReference type="PANTHER" id="PTHR43133">
    <property type="entry name" value="RNA POLYMERASE ECF-TYPE SIGMA FACTO"/>
    <property type="match status" value="1"/>
</dbReference>
<evidence type="ECO:0000256" key="2">
    <source>
        <dbReference type="ARBA" id="ARBA00023015"/>
    </source>
</evidence>
<evidence type="ECO:0000259" key="7">
    <source>
        <dbReference type="Pfam" id="PF08281"/>
    </source>
</evidence>
<dbReference type="GO" id="GO:0016987">
    <property type="term" value="F:sigma factor activity"/>
    <property type="evidence" value="ECO:0007669"/>
    <property type="project" value="UniProtKB-KW"/>
</dbReference>
<dbReference type="GO" id="GO:0006352">
    <property type="term" value="P:DNA-templated transcription initiation"/>
    <property type="evidence" value="ECO:0007669"/>
    <property type="project" value="InterPro"/>
</dbReference>
<evidence type="ECO:0000256" key="1">
    <source>
        <dbReference type="ARBA" id="ARBA00010641"/>
    </source>
</evidence>
<evidence type="ECO:0000256" key="4">
    <source>
        <dbReference type="ARBA" id="ARBA00023125"/>
    </source>
</evidence>
<keyword evidence="4" id="KW-0238">DNA-binding</keyword>
<organism evidence="8">
    <name type="scientific">uncultured Microbacterium sp</name>
    <dbReference type="NCBI Taxonomy" id="191216"/>
    <lineage>
        <taxon>Bacteria</taxon>
        <taxon>Bacillati</taxon>
        <taxon>Actinomycetota</taxon>
        <taxon>Actinomycetes</taxon>
        <taxon>Micrococcales</taxon>
        <taxon>Microbacteriaceae</taxon>
        <taxon>Microbacterium</taxon>
        <taxon>environmental samples</taxon>
    </lineage>
</organism>
<evidence type="ECO:0000313" key="8">
    <source>
        <dbReference type="EMBL" id="SBS73254.1"/>
    </source>
</evidence>
<keyword evidence="5" id="KW-0804">Transcription</keyword>
<dbReference type="InterPro" id="IPR036388">
    <property type="entry name" value="WH-like_DNA-bd_sf"/>
</dbReference>
<sequence length="177" mass="19733">METGQTADRRRDFETLVVAVADPVRRYLRRRTDQATADDVLAETLIVLWRRFDDVPEAAVAWAIGIARLQLANALRAQRRQNRVARRIVETATPPQPDDGTAEAVRTSLARLRPADAEIIRLWAWEGLEPAQIATVLAISANAAAVRLHRARRRFADQFGKDAADSGQIAVDERTTS</sequence>
<proteinExistence type="inferred from homology"/>
<dbReference type="GO" id="GO:0003677">
    <property type="term" value="F:DNA binding"/>
    <property type="evidence" value="ECO:0007669"/>
    <property type="project" value="UniProtKB-KW"/>
</dbReference>
<dbReference type="InterPro" id="IPR007627">
    <property type="entry name" value="RNA_pol_sigma70_r2"/>
</dbReference>
<evidence type="ECO:0000259" key="6">
    <source>
        <dbReference type="Pfam" id="PF04542"/>
    </source>
</evidence>
<dbReference type="Gene3D" id="1.10.10.10">
    <property type="entry name" value="Winged helix-like DNA-binding domain superfamily/Winged helix DNA-binding domain"/>
    <property type="match status" value="1"/>
</dbReference>
<accession>A0A1Y5P3I4</accession>
<evidence type="ECO:0000256" key="5">
    <source>
        <dbReference type="ARBA" id="ARBA00023163"/>
    </source>
</evidence>
<dbReference type="EMBL" id="FLQR01000008">
    <property type="protein sequence ID" value="SBS73254.1"/>
    <property type="molecule type" value="Genomic_DNA"/>
</dbReference>
<reference evidence="8" key="1">
    <citation type="submission" date="2016-03" db="EMBL/GenBank/DDBJ databases">
        <authorList>
            <person name="Ploux O."/>
        </authorList>
    </citation>
    <scope>NUCLEOTIDE SEQUENCE</scope>
    <source>
        <strain evidence="8">UC1</strain>
    </source>
</reference>
<keyword evidence="2" id="KW-0805">Transcription regulation</keyword>
<dbReference type="Pfam" id="PF04542">
    <property type="entry name" value="Sigma70_r2"/>
    <property type="match status" value="1"/>
</dbReference>
<dbReference type="Pfam" id="PF08281">
    <property type="entry name" value="Sigma70_r4_2"/>
    <property type="match status" value="1"/>
</dbReference>
<dbReference type="PANTHER" id="PTHR43133:SF8">
    <property type="entry name" value="RNA POLYMERASE SIGMA FACTOR HI_1459-RELATED"/>
    <property type="match status" value="1"/>
</dbReference>
<feature type="domain" description="RNA polymerase sigma-70 region 2" evidence="6">
    <location>
        <begin position="17"/>
        <end position="80"/>
    </location>
</feature>
<feature type="domain" description="RNA polymerase sigma factor 70 region 4 type 2" evidence="7">
    <location>
        <begin position="103"/>
        <end position="154"/>
    </location>
</feature>
<name>A0A1Y5P3I4_9MICO</name>
<dbReference type="InterPro" id="IPR013324">
    <property type="entry name" value="RNA_pol_sigma_r3/r4-like"/>
</dbReference>
<dbReference type="NCBIfam" id="TIGR02937">
    <property type="entry name" value="sigma70-ECF"/>
    <property type="match status" value="1"/>
</dbReference>
<dbReference type="InterPro" id="IPR013325">
    <property type="entry name" value="RNA_pol_sigma_r2"/>
</dbReference>
<dbReference type="SUPFAM" id="SSF88946">
    <property type="entry name" value="Sigma2 domain of RNA polymerase sigma factors"/>
    <property type="match status" value="1"/>
</dbReference>
<gene>
    <name evidence="8" type="ORF">MIPYR_40067</name>
</gene>
<dbReference type="InterPro" id="IPR039425">
    <property type="entry name" value="RNA_pol_sigma-70-like"/>
</dbReference>
<dbReference type="Gene3D" id="1.10.1740.10">
    <property type="match status" value="1"/>
</dbReference>
<comment type="similarity">
    <text evidence="1">Belongs to the sigma-70 factor family. ECF subfamily.</text>
</comment>
<dbReference type="InterPro" id="IPR013249">
    <property type="entry name" value="RNA_pol_sigma70_r4_t2"/>
</dbReference>
<dbReference type="AlphaFoldDB" id="A0A1Y5P3I4"/>
<dbReference type="SUPFAM" id="SSF88659">
    <property type="entry name" value="Sigma3 and sigma4 domains of RNA polymerase sigma factors"/>
    <property type="match status" value="1"/>
</dbReference>
<dbReference type="RefSeq" id="WP_295576440.1">
    <property type="nucleotide sequence ID" value="NZ_FLQR01000008.1"/>
</dbReference>
<dbReference type="InterPro" id="IPR014284">
    <property type="entry name" value="RNA_pol_sigma-70_dom"/>
</dbReference>
<evidence type="ECO:0000256" key="3">
    <source>
        <dbReference type="ARBA" id="ARBA00023082"/>
    </source>
</evidence>
<keyword evidence="3" id="KW-0731">Sigma factor</keyword>